<name>A0AAD3S2I5_NEPGR</name>
<accession>A0AAD3S2I5</accession>
<evidence type="ECO:0000313" key="4">
    <source>
        <dbReference type="Proteomes" id="UP001279734"/>
    </source>
</evidence>
<dbReference type="AlphaFoldDB" id="A0AAD3S2I5"/>
<dbReference type="GO" id="GO:0005737">
    <property type="term" value="C:cytoplasm"/>
    <property type="evidence" value="ECO:0007669"/>
    <property type="project" value="TreeGrafter"/>
</dbReference>
<feature type="region of interest" description="Disordered" evidence="2">
    <location>
        <begin position="383"/>
        <end position="408"/>
    </location>
</feature>
<keyword evidence="4" id="KW-1185">Reference proteome</keyword>
<feature type="compositionally biased region" description="Polar residues" evidence="2">
    <location>
        <begin position="9"/>
        <end position="18"/>
    </location>
</feature>
<dbReference type="GO" id="GO:0051225">
    <property type="term" value="P:spindle assembly"/>
    <property type="evidence" value="ECO:0007669"/>
    <property type="project" value="TreeGrafter"/>
</dbReference>
<dbReference type="Proteomes" id="UP001279734">
    <property type="component" value="Unassembled WGS sequence"/>
</dbReference>
<feature type="compositionally biased region" description="Low complexity" evidence="2">
    <location>
        <begin position="53"/>
        <end position="102"/>
    </location>
</feature>
<evidence type="ECO:0000256" key="1">
    <source>
        <dbReference type="ARBA" id="ARBA00010016"/>
    </source>
</evidence>
<dbReference type="InterPro" id="IPR007573">
    <property type="entry name" value="QWRF"/>
</dbReference>
<feature type="compositionally biased region" description="Basic and acidic residues" evidence="2">
    <location>
        <begin position="184"/>
        <end position="195"/>
    </location>
</feature>
<dbReference type="GO" id="GO:0008017">
    <property type="term" value="F:microtubule binding"/>
    <property type="evidence" value="ECO:0007669"/>
    <property type="project" value="TreeGrafter"/>
</dbReference>
<organism evidence="3 4">
    <name type="scientific">Nepenthes gracilis</name>
    <name type="common">Slender pitcher plant</name>
    <dbReference type="NCBI Taxonomy" id="150966"/>
    <lineage>
        <taxon>Eukaryota</taxon>
        <taxon>Viridiplantae</taxon>
        <taxon>Streptophyta</taxon>
        <taxon>Embryophyta</taxon>
        <taxon>Tracheophyta</taxon>
        <taxon>Spermatophyta</taxon>
        <taxon>Magnoliopsida</taxon>
        <taxon>eudicotyledons</taxon>
        <taxon>Gunneridae</taxon>
        <taxon>Pentapetalae</taxon>
        <taxon>Caryophyllales</taxon>
        <taxon>Nepenthaceae</taxon>
        <taxon>Nepenthes</taxon>
    </lineage>
</organism>
<gene>
    <name evidence="3" type="ORF">Nepgr_005015</name>
</gene>
<comment type="similarity">
    <text evidence="1">Belongs to the QWRF family.</text>
</comment>
<sequence length="645" mass="70205">MMVAAAASTAPNLKTPSQGRAHLKDPARPPLLPSESDDNVVPHRRPKSREVTSRYLSTSSSSSTSTSSSSSFSNSSNLSSRRYPSPIASRAAASATPLPSSSVIQRSRSVERRRPATPRPDGGGIGGPMSTAAKLLMSSRRNLSVSFQGEPFSMPSSKTKPALSPNLRKGTPEKRRTPSMATTPRKEGDQEENTRPIDQQRWPARSRQVNSLSRSMDLGDDSRKVANGSGNSARALQKSLTDEGNRVLSNDKWGKDLKSTVLMKGVRDAVVDTYLANRSTLASESVVYGKKSVCSENNSGEQDDKYVAQSSGEHRNIFIPARVWQETNNRLRRAPEPVSPSSKSNSVKTTVVPKLNVPKKLSSASSPRGNMFSRAFSSPLRDTVRPASPCKLGSSSMLEKSSPSRGLASPIRQRNTIAAAMVNTATNTPSLLSFAADVRRGKVGENRIGDAHLLRLLYNRQLQWRYVNARAEDALSIQRLNAERSLYNAWKTTSDLYGAVSAKQKELQWMRQKLKLTSILKGQILYLEEWAVIEKDYCSSLSGAIESLKTSTARLPLVCGARADVPILKDAISSAVDVMQAMASSLCFLPQKVEEVSSLVAEVARVSSKERALLDECKDILSALAAMQVSDCSLRTNLLQLKRAP</sequence>
<proteinExistence type="inferred from homology"/>
<feature type="region of interest" description="Disordered" evidence="2">
    <location>
        <begin position="1"/>
        <end position="240"/>
    </location>
</feature>
<evidence type="ECO:0000256" key="2">
    <source>
        <dbReference type="SAM" id="MobiDB-lite"/>
    </source>
</evidence>
<dbReference type="PANTHER" id="PTHR31807:SF38">
    <property type="entry name" value="QWRF MOTIF-CONTAINING PROTEIN 9"/>
    <property type="match status" value="1"/>
</dbReference>
<reference evidence="3" key="1">
    <citation type="submission" date="2023-05" db="EMBL/GenBank/DDBJ databases">
        <title>Nepenthes gracilis genome sequencing.</title>
        <authorList>
            <person name="Fukushima K."/>
        </authorList>
    </citation>
    <scope>NUCLEOTIDE SEQUENCE</scope>
    <source>
        <strain evidence="3">SING2019-196</strain>
    </source>
</reference>
<dbReference type="Pfam" id="PF04484">
    <property type="entry name" value="QWRF"/>
    <property type="match status" value="1"/>
</dbReference>
<feature type="compositionally biased region" description="Polar residues" evidence="2">
    <location>
        <begin position="393"/>
        <end position="404"/>
    </location>
</feature>
<comment type="caution">
    <text evidence="3">The sequence shown here is derived from an EMBL/GenBank/DDBJ whole genome shotgun (WGS) entry which is preliminary data.</text>
</comment>
<evidence type="ECO:0000313" key="3">
    <source>
        <dbReference type="EMBL" id="GMH03176.1"/>
    </source>
</evidence>
<protein>
    <recommendedName>
        <fullName evidence="5">QWRF motif-containing protein 2</fullName>
    </recommendedName>
</protein>
<dbReference type="EMBL" id="BSYO01000004">
    <property type="protein sequence ID" value="GMH03176.1"/>
    <property type="molecule type" value="Genomic_DNA"/>
</dbReference>
<evidence type="ECO:0008006" key="5">
    <source>
        <dbReference type="Google" id="ProtNLM"/>
    </source>
</evidence>
<dbReference type="GO" id="GO:0005880">
    <property type="term" value="C:nuclear microtubule"/>
    <property type="evidence" value="ECO:0007669"/>
    <property type="project" value="TreeGrafter"/>
</dbReference>
<dbReference type="PANTHER" id="PTHR31807">
    <property type="entry name" value="AUGMIN FAMILY MEMBER"/>
    <property type="match status" value="1"/>
</dbReference>